<proteinExistence type="predicted"/>
<feature type="region of interest" description="Disordered" evidence="1">
    <location>
        <begin position="93"/>
        <end position="118"/>
    </location>
</feature>
<name>A0A2I3N621_PAPAN</name>
<feature type="region of interest" description="Disordered" evidence="1">
    <location>
        <begin position="1"/>
        <end position="25"/>
    </location>
</feature>
<evidence type="ECO:0000313" key="2">
    <source>
        <dbReference type="Ensembl" id="ENSPANP00000043463.2"/>
    </source>
</evidence>
<dbReference type="GeneTree" id="ENSGT00940000165460"/>
<organism evidence="2 3">
    <name type="scientific">Papio anubis</name>
    <name type="common">Olive baboon</name>
    <dbReference type="NCBI Taxonomy" id="9555"/>
    <lineage>
        <taxon>Eukaryota</taxon>
        <taxon>Metazoa</taxon>
        <taxon>Chordata</taxon>
        <taxon>Craniata</taxon>
        <taxon>Vertebrata</taxon>
        <taxon>Euteleostomi</taxon>
        <taxon>Mammalia</taxon>
        <taxon>Eutheria</taxon>
        <taxon>Euarchontoglires</taxon>
        <taxon>Primates</taxon>
        <taxon>Haplorrhini</taxon>
        <taxon>Catarrhini</taxon>
        <taxon>Cercopithecidae</taxon>
        <taxon>Cercopithecinae</taxon>
        <taxon>Papio</taxon>
    </lineage>
</organism>
<dbReference type="InterPro" id="IPR024130">
    <property type="entry name" value="DAP1/DAPL1"/>
</dbReference>
<feature type="compositionally biased region" description="Basic and acidic residues" evidence="1">
    <location>
        <begin position="95"/>
        <end position="118"/>
    </location>
</feature>
<dbReference type="Pfam" id="PF15228">
    <property type="entry name" value="DAP"/>
    <property type="match status" value="1"/>
</dbReference>
<dbReference type="Bgee" id="ENSPANG00000030865">
    <property type="expression patterns" value="Expressed in cornea and 60 other cell types or tissues"/>
</dbReference>
<sequence>MANEVQDLLSPRKGGHPPAVKAGGMRISKKQEIGALERHTKKTGFEKTSAIANVAKIQTLDALNDALEKEQAQLGVSNERQVQPFHHGCSWKQTSEFDTRRDHWKKEPKEDGEGRLTKGNTRKELVSWRRRMESYREWQQVTLSKPPRGSWASFPWLFQ</sequence>
<evidence type="ECO:0000256" key="1">
    <source>
        <dbReference type="SAM" id="MobiDB-lite"/>
    </source>
</evidence>
<reference evidence="2" key="3">
    <citation type="submission" date="2025-09" db="UniProtKB">
        <authorList>
            <consortium name="Ensembl"/>
        </authorList>
    </citation>
    <scope>IDENTIFICATION</scope>
</reference>
<evidence type="ECO:0008006" key="4">
    <source>
        <dbReference type="Google" id="ProtNLM"/>
    </source>
</evidence>
<dbReference type="AlphaFoldDB" id="A0A2I3N621"/>
<reference evidence="2" key="2">
    <citation type="submission" date="2025-08" db="UniProtKB">
        <authorList>
            <consortium name="Ensembl"/>
        </authorList>
    </citation>
    <scope>IDENTIFICATION</scope>
</reference>
<dbReference type="Proteomes" id="UP000028761">
    <property type="component" value="Chromosome 10"/>
</dbReference>
<reference evidence="2 3" key="1">
    <citation type="submission" date="2012-03" db="EMBL/GenBank/DDBJ databases">
        <title>Whole Genome Assembly of Papio anubis.</title>
        <authorList>
            <person name="Liu Y.L."/>
            <person name="Abraham K.A."/>
            <person name="Akbar H.A."/>
            <person name="Ali S.A."/>
            <person name="Anosike U.A."/>
            <person name="Aqrawi P.A."/>
            <person name="Arias F.A."/>
            <person name="Attaway T.A."/>
            <person name="Awwad R.A."/>
            <person name="Babu C.B."/>
            <person name="Bandaranaike D.B."/>
            <person name="Battles P.B."/>
            <person name="Bell A.B."/>
            <person name="Beltran B.B."/>
            <person name="Berhane-Mersha D.B."/>
            <person name="Bess C.B."/>
            <person name="Bickham C.B."/>
            <person name="Bolden T.B."/>
            <person name="Carter K.C."/>
            <person name="Chau D.C."/>
            <person name="Chavez A.C."/>
            <person name="Clerc-Blankenburg K.C."/>
            <person name="Coyle M.C."/>
            <person name="Dao M.D."/>
            <person name="Davila M.L.D."/>
            <person name="Davy-Carroll L.D."/>
            <person name="Denson S.D."/>
            <person name="Dinh H.D."/>
            <person name="Fernandez S.F."/>
            <person name="Fernando P.F."/>
            <person name="Forbes L.F."/>
            <person name="Francis C.F."/>
            <person name="Francisco L.F."/>
            <person name="Fu Q.F."/>
            <person name="Garcia-Iii R.G."/>
            <person name="Garrett T.G."/>
            <person name="Gross S.G."/>
            <person name="Gubbala S.G."/>
            <person name="Hirani K.H."/>
            <person name="Hogues M.H."/>
            <person name="Hollins B.H."/>
            <person name="Jackson L.J."/>
            <person name="Javaid M.J."/>
            <person name="Jhangiani S.J."/>
            <person name="Johnson A.J."/>
            <person name="Johnson B.J."/>
            <person name="Jones J.J."/>
            <person name="Joshi V.J."/>
            <person name="Kalu J.K."/>
            <person name="Khan N.K."/>
            <person name="Korchina V.K."/>
            <person name="Kovar C.K."/>
            <person name="Lago L.L."/>
            <person name="Lara F.L."/>
            <person name="Le T.-K.L."/>
            <person name="Lee S.L."/>
            <person name="Legall-Iii F.L."/>
            <person name="Lemon S.L."/>
            <person name="Liu J.L."/>
            <person name="Liu Y.-S.L."/>
            <person name="Liyanage D.L."/>
            <person name="Lopez J.L."/>
            <person name="Lorensuhewa L.L."/>
            <person name="Mata R.M."/>
            <person name="Mathew T.M."/>
            <person name="Mercado C.M."/>
            <person name="Mercado I.M."/>
            <person name="Morales K.M."/>
            <person name="Morgan M.M."/>
            <person name="Munidasa M.M."/>
            <person name="Ngo D.N."/>
            <person name="Nguyen L.N."/>
            <person name="Nguyen T.N."/>
            <person name="Nguyen N.N."/>
            <person name="Obregon M.O."/>
            <person name="Okwuonu G.O."/>
            <person name="Ongeri F.O."/>
            <person name="Onwere C.O."/>
            <person name="Osifeso I.O."/>
            <person name="Parra A.P."/>
            <person name="Patil S.P."/>
            <person name="Perez A.P."/>
            <person name="Perez Y.P."/>
            <person name="Pham C.P."/>
            <person name="Pu L.-L.P."/>
            <person name="Puazo M.P."/>
            <person name="Quiroz J.Q."/>
            <person name="Rouhana J.R."/>
            <person name="Ruiz M.R."/>
            <person name="Ruiz S.-J.R."/>
            <person name="Saada N.S."/>
            <person name="Santibanez J.S."/>
            <person name="Scheel M.S."/>
            <person name="Schneider B.S."/>
            <person name="Simmons D.S."/>
            <person name="Sisson I.S."/>
            <person name="Tang L.-Y.T."/>
            <person name="Thornton R.T."/>
            <person name="Tisius J.T."/>
            <person name="Toledanes G.T."/>
            <person name="Trejos Z.T."/>
            <person name="Usmani K.U."/>
            <person name="Varghese R.V."/>
            <person name="Vattathil S.V."/>
            <person name="Vee V.V."/>
            <person name="Walker D.W."/>
            <person name="Weissenberger G.W."/>
            <person name="White C.W."/>
            <person name="Williams A.W."/>
            <person name="Woodworth J.W."/>
            <person name="Wright R.W."/>
            <person name="Zhu Y.Z."/>
            <person name="Han Y.H."/>
            <person name="Newsham I.N."/>
            <person name="Nazareth L.N."/>
            <person name="Worley K.W."/>
            <person name="Muzny D.M."/>
            <person name="Rogers J.R."/>
            <person name="Gibbs R.G."/>
        </authorList>
    </citation>
    <scope>NUCLEOTIDE SEQUENCE [LARGE SCALE GENOMIC DNA]</scope>
</reference>
<evidence type="ECO:0000313" key="3">
    <source>
        <dbReference type="Proteomes" id="UP000028761"/>
    </source>
</evidence>
<keyword evidence="3" id="KW-1185">Reference proteome</keyword>
<accession>A0A2I3N621</accession>
<dbReference type="Ensembl" id="ENSPANT00000051819.2">
    <property type="protein sequence ID" value="ENSPANP00000043463.2"/>
    <property type="gene ID" value="ENSPANG00000030865.2"/>
</dbReference>
<protein>
    <recommendedName>
        <fullName evidence="4">Death associated protein like 1</fullName>
    </recommendedName>
</protein>